<gene>
    <name evidence="1" type="ORF">B1A74_05850</name>
</gene>
<organism evidence="1 2">
    <name type="scientific">Thioalkalivibrio halophilus</name>
    <dbReference type="NCBI Taxonomy" id="252474"/>
    <lineage>
        <taxon>Bacteria</taxon>
        <taxon>Pseudomonadati</taxon>
        <taxon>Pseudomonadota</taxon>
        <taxon>Gammaproteobacteria</taxon>
        <taxon>Chromatiales</taxon>
        <taxon>Ectothiorhodospiraceae</taxon>
        <taxon>Thioalkalivibrio</taxon>
    </lineage>
</organism>
<keyword evidence="2" id="KW-1185">Reference proteome</keyword>
<dbReference type="AlphaFoldDB" id="A0A1V2ZZC8"/>
<dbReference type="STRING" id="252474.B1A74_05850"/>
<sequence>MLALLLALVAVTGLVWLGRTAARLAHCHRQVTRAWEQFDVLVCQRNALLPRALTELAVPPARRAGLDTALEAHESARRHGNPPQLAAAERDLRKNWDLLAEEFDESTRDHSGVRRIEALDVAITDAIRRYNAALGAYRSLCRTPSGVLIARLTVRGPYAPLEPSHQRERAH</sequence>
<evidence type="ECO:0000313" key="1">
    <source>
        <dbReference type="EMBL" id="OOC10467.1"/>
    </source>
</evidence>
<proteinExistence type="predicted"/>
<protein>
    <recommendedName>
        <fullName evidence="3">LemA family protein</fullName>
    </recommendedName>
</protein>
<accession>A0A1V2ZZC8</accession>
<evidence type="ECO:0000313" key="2">
    <source>
        <dbReference type="Proteomes" id="UP000189177"/>
    </source>
</evidence>
<dbReference type="EMBL" id="MUZR01000016">
    <property type="protein sequence ID" value="OOC10467.1"/>
    <property type="molecule type" value="Genomic_DNA"/>
</dbReference>
<reference evidence="1 2" key="1">
    <citation type="submission" date="2017-02" db="EMBL/GenBank/DDBJ databases">
        <title>Genomic diversity within the haloalkaliphilic genus Thioalkalivibrio.</title>
        <authorList>
            <person name="Ahn A.-C."/>
            <person name="Meier-Kolthoff J."/>
            <person name="Overmars L."/>
            <person name="Richter M."/>
            <person name="Woyke T."/>
            <person name="Sorokin D.Y."/>
            <person name="Muyzer G."/>
        </authorList>
    </citation>
    <scope>NUCLEOTIDE SEQUENCE [LARGE SCALE GENOMIC DNA]</scope>
    <source>
        <strain evidence="1 2">HL17</strain>
    </source>
</reference>
<evidence type="ECO:0008006" key="3">
    <source>
        <dbReference type="Google" id="ProtNLM"/>
    </source>
</evidence>
<dbReference type="InterPro" id="IPR023353">
    <property type="entry name" value="LemA-like_dom_sf"/>
</dbReference>
<comment type="caution">
    <text evidence="1">The sequence shown here is derived from an EMBL/GenBank/DDBJ whole genome shotgun (WGS) entry which is preliminary data.</text>
</comment>
<dbReference type="Proteomes" id="UP000189177">
    <property type="component" value="Unassembled WGS sequence"/>
</dbReference>
<dbReference type="RefSeq" id="WP_018947258.1">
    <property type="nucleotide sequence ID" value="NZ_MUZR01000016.1"/>
</dbReference>
<dbReference type="OrthoDB" id="5784870at2"/>
<dbReference type="Gene3D" id="1.20.1440.20">
    <property type="entry name" value="LemA-like domain"/>
    <property type="match status" value="1"/>
</dbReference>
<name>A0A1V2ZZC8_9GAMM</name>